<dbReference type="Pfam" id="PF11174">
    <property type="entry name" value="DUF2970"/>
    <property type="match status" value="1"/>
</dbReference>
<comment type="caution">
    <text evidence="2">The sequence shown here is derived from an EMBL/GenBank/DDBJ whole genome shotgun (WGS) entry which is preliminary data.</text>
</comment>
<evidence type="ECO:0000313" key="3">
    <source>
        <dbReference type="Proteomes" id="UP000189431"/>
    </source>
</evidence>
<evidence type="ECO:0000313" key="2">
    <source>
        <dbReference type="EMBL" id="OOF35360.1"/>
    </source>
</evidence>
<dbReference type="RefSeq" id="WP_037367268.1">
    <property type="nucleotide sequence ID" value="NZ_MUFR01000002.1"/>
</dbReference>
<keyword evidence="1" id="KW-0472">Membrane</keyword>
<proteinExistence type="predicted"/>
<organism evidence="2 3">
    <name type="scientific">Salinivibrio costicola subsp. alcaliphilus</name>
    <dbReference type="NCBI Taxonomy" id="272773"/>
    <lineage>
        <taxon>Bacteria</taxon>
        <taxon>Pseudomonadati</taxon>
        <taxon>Pseudomonadota</taxon>
        <taxon>Gammaproteobacteria</taxon>
        <taxon>Vibrionales</taxon>
        <taxon>Vibrionaceae</taxon>
        <taxon>Salinivibrio</taxon>
    </lineage>
</organism>
<dbReference type="Proteomes" id="UP000189431">
    <property type="component" value="Unassembled WGS sequence"/>
</dbReference>
<keyword evidence="1" id="KW-1133">Transmembrane helix</keyword>
<evidence type="ECO:0000256" key="1">
    <source>
        <dbReference type="SAM" id="Phobius"/>
    </source>
</evidence>
<accession>A0ABX3KV75</accession>
<dbReference type="InterPro" id="IPR021344">
    <property type="entry name" value="DUF2970"/>
</dbReference>
<name>A0ABX3KV75_SALCS</name>
<gene>
    <name evidence="2" type="ORF">BZJ21_01210</name>
</gene>
<reference evidence="3" key="1">
    <citation type="submission" date="2017-01" db="EMBL/GenBank/DDBJ databases">
        <title>Draft genome of the species Salinivibrio costicola subsp. alcaliphilus.</title>
        <authorList>
            <person name="Lopez-Hermoso C."/>
            <person name="De La Haba R."/>
            <person name="Sanchez-Porro C."/>
            <person name="Ventosa A."/>
        </authorList>
    </citation>
    <scope>NUCLEOTIDE SEQUENCE [LARGE SCALE GENOMIC DNA]</scope>
    <source>
        <strain evidence="3">CBH448</strain>
    </source>
</reference>
<sequence length="62" mass="6805">MGEKPRLKQVVTSVIAALFGVQSQRNRERDFGYDSPAIYIITGVIMIGLVIGALLVIVSWLT</sequence>
<keyword evidence="1" id="KW-0812">Transmembrane</keyword>
<keyword evidence="3" id="KW-1185">Reference proteome</keyword>
<evidence type="ECO:0008006" key="4">
    <source>
        <dbReference type="Google" id="ProtNLM"/>
    </source>
</evidence>
<feature type="transmembrane region" description="Helical" evidence="1">
    <location>
        <begin position="39"/>
        <end position="61"/>
    </location>
</feature>
<protein>
    <recommendedName>
        <fullName evidence="4">DUF2970 domain-containing protein</fullName>
    </recommendedName>
</protein>
<dbReference type="EMBL" id="MUFR01000002">
    <property type="protein sequence ID" value="OOF35360.1"/>
    <property type="molecule type" value="Genomic_DNA"/>
</dbReference>